<evidence type="ECO:0000256" key="1">
    <source>
        <dbReference type="ARBA" id="ARBA00022490"/>
    </source>
</evidence>
<dbReference type="PANTHER" id="PTHR30385">
    <property type="entry name" value="SIGMA FACTOR F FLAGELLAR"/>
    <property type="match status" value="1"/>
</dbReference>
<dbReference type="PRINTS" id="PR00046">
    <property type="entry name" value="SIGMA70FCT"/>
</dbReference>
<comment type="caution">
    <text evidence="6">Lacks conserved residue(s) required for the propagation of feature annotation.</text>
</comment>
<dbReference type="Proteomes" id="UP000482155">
    <property type="component" value="Unassembled WGS sequence"/>
</dbReference>
<evidence type="ECO:0000256" key="4">
    <source>
        <dbReference type="ARBA" id="ARBA00023125"/>
    </source>
</evidence>
<feature type="region of interest" description="Sigma-70 factor domain-4" evidence="6">
    <location>
        <begin position="183"/>
        <end position="231"/>
    </location>
</feature>
<dbReference type="GO" id="GO:0003899">
    <property type="term" value="F:DNA-directed RNA polymerase activity"/>
    <property type="evidence" value="ECO:0007669"/>
    <property type="project" value="InterPro"/>
</dbReference>
<dbReference type="InterPro" id="IPR012845">
    <property type="entry name" value="RNA_pol_sigma_FliA_WhiG"/>
</dbReference>
<accession>A0A6B3SXX2</accession>
<evidence type="ECO:0000313" key="10">
    <source>
        <dbReference type="Proteomes" id="UP000482155"/>
    </source>
</evidence>
<dbReference type="InterPro" id="IPR007624">
    <property type="entry name" value="RNA_pol_sigma70_r3"/>
</dbReference>
<feature type="short sequence motif" description="Interaction with polymerase core subunit RpoC" evidence="6">
    <location>
        <begin position="40"/>
        <end position="43"/>
    </location>
</feature>
<dbReference type="SUPFAM" id="SSF88659">
    <property type="entry name" value="Sigma3 and sigma4 domains of RNA polymerase sigma factors"/>
    <property type="match status" value="2"/>
</dbReference>
<dbReference type="InterPro" id="IPR007630">
    <property type="entry name" value="RNA_pol_sigma70_r4"/>
</dbReference>
<dbReference type="Pfam" id="PF04545">
    <property type="entry name" value="Sigma70_r4"/>
    <property type="match status" value="1"/>
</dbReference>
<dbReference type="PIRSF" id="PIRSF000770">
    <property type="entry name" value="RNA_pol_sigma-SigE/K"/>
    <property type="match status" value="1"/>
</dbReference>
<dbReference type="AlphaFoldDB" id="A0A6B3SXX2"/>
<dbReference type="NCBIfam" id="TIGR02479">
    <property type="entry name" value="FliA_WhiG"/>
    <property type="match status" value="1"/>
</dbReference>
<dbReference type="GO" id="GO:0005737">
    <property type="term" value="C:cytoplasm"/>
    <property type="evidence" value="ECO:0007669"/>
    <property type="project" value="UniProtKB-SubCell"/>
</dbReference>
<dbReference type="CDD" id="cd06171">
    <property type="entry name" value="Sigma70_r4"/>
    <property type="match status" value="1"/>
</dbReference>
<comment type="caution">
    <text evidence="9">The sequence shown here is derived from an EMBL/GenBank/DDBJ whole genome shotgun (WGS) entry which is preliminary data.</text>
</comment>
<dbReference type="NCBIfam" id="TIGR02937">
    <property type="entry name" value="sigma70-ECF"/>
    <property type="match status" value="1"/>
</dbReference>
<dbReference type="InterPro" id="IPR013324">
    <property type="entry name" value="RNA_pol_sigma_r3/r4-like"/>
</dbReference>
<dbReference type="FunFam" id="1.10.1740.10:FF:000002">
    <property type="entry name" value="RNA polymerase sigma factor FliA"/>
    <property type="match status" value="1"/>
</dbReference>
<reference evidence="9 10" key="1">
    <citation type="submission" date="2020-02" db="EMBL/GenBank/DDBJ databases">
        <authorList>
            <person name="Kim M.K."/>
        </authorList>
    </citation>
    <scope>NUCLEOTIDE SEQUENCE [LARGE SCALE GENOMIC DNA]</scope>
    <source>
        <strain evidence="9 10">17J57-3</strain>
    </source>
</reference>
<dbReference type="PROSITE" id="PS00715">
    <property type="entry name" value="SIGMA70_1"/>
    <property type="match status" value="1"/>
</dbReference>
<dbReference type="PROSITE" id="PS00716">
    <property type="entry name" value="SIGMA70_2"/>
    <property type="match status" value="1"/>
</dbReference>
<dbReference type="GO" id="GO:0003677">
    <property type="term" value="F:DNA binding"/>
    <property type="evidence" value="ECO:0007669"/>
    <property type="project" value="UniProtKB-UniRule"/>
</dbReference>
<evidence type="ECO:0000259" key="7">
    <source>
        <dbReference type="PROSITE" id="PS00715"/>
    </source>
</evidence>
<evidence type="ECO:0000256" key="6">
    <source>
        <dbReference type="HAMAP-Rule" id="MF_00962"/>
    </source>
</evidence>
<keyword evidence="4 6" id="KW-0238">DNA-binding</keyword>
<dbReference type="EMBL" id="JAAIVB010000054">
    <property type="protein sequence ID" value="NEX62669.1"/>
    <property type="molecule type" value="Genomic_DNA"/>
</dbReference>
<evidence type="ECO:0000259" key="8">
    <source>
        <dbReference type="PROSITE" id="PS00716"/>
    </source>
</evidence>
<keyword evidence="5 6" id="KW-0804">Transcription</keyword>
<keyword evidence="10" id="KW-1185">Reference proteome</keyword>
<sequence length="243" mass="27647">MYTVSGKSDKNHLLQEHAPLVKRLAHQMMAKLPPSVDVDDLIQAGMIGLLDAVNRYEDNHGAQFETYAVQRIRGAMLDELRSSDWLPRSIRQNMRKIESAMSQLQQRLGRAPKETEIAKELKVSLTDYQEMLNDGVGHQLVYYEDFHDKDQSDHFLDRYCVDIGGDPLQSLVNGGFRQAVIHAIEALPEREKILMGLYYEQEMNLKEIGAVLGVTESRVCQLHSQAISRLRAKLKEKAWTGLA</sequence>
<proteinExistence type="inferred from homology"/>
<evidence type="ECO:0000256" key="2">
    <source>
        <dbReference type="ARBA" id="ARBA00023015"/>
    </source>
</evidence>
<feature type="domain" description="RNA polymerase sigma-70" evidence="8">
    <location>
        <begin position="204"/>
        <end position="230"/>
    </location>
</feature>
<dbReference type="InterPro" id="IPR000943">
    <property type="entry name" value="RNA_pol_sigma70"/>
</dbReference>
<dbReference type="GO" id="GO:0006352">
    <property type="term" value="P:DNA-templated transcription initiation"/>
    <property type="evidence" value="ECO:0007669"/>
    <property type="project" value="UniProtKB-UniRule"/>
</dbReference>
<evidence type="ECO:0000256" key="3">
    <source>
        <dbReference type="ARBA" id="ARBA00023082"/>
    </source>
</evidence>
<gene>
    <name evidence="6" type="primary">fliA</name>
    <name evidence="9" type="ORF">G3574_16400</name>
</gene>
<dbReference type="InterPro" id="IPR007627">
    <property type="entry name" value="RNA_pol_sigma70_r2"/>
</dbReference>
<dbReference type="NCBIfam" id="NF005413">
    <property type="entry name" value="PRK06986.1"/>
    <property type="match status" value="1"/>
</dbReference>
<dbReference type="InterPro" id="IPR014284">
    <property type="entry name" value="RNA_pol_sigma-70_dom"/>
</dbReference>
<name>A0A6B3SXX2_9BURK</name>
<evidence type="ECO:0000313" key="9">
    <source>
        <dbReference type="EMBL" id="NEX62669.1"/>
    </source>
</evidence>
<dbReference type="Gene3D" id="1.20.140.160">
    <property type="match status" value="1"/>
</dbReference>
<dbReference type="HAMAP" id="MF_00962">
    <property type="entry name" value="Sigma70_FliA"/>
    <property type="match status" value="1"/>
</dbReference>
<keyword evidence="2 6" id="KW-0805">Transcription regulation</keyword>
<dbReference type="InterPro" id="IPR028617">
    <property type="entry name" value="Sigma70_FliA"/>
</dbReference>
<keyword evidence="3 6" id="KW-0731">Sigma factor</keyword>
<dbReference type="Pfam" id="PF04542">
    <property type="entry name" value="Sigma70_r2"/>
    <property type="match status" value="1"/>
</dbReference>
<dbReference type="RefSeq" id="WP_163965360.1">
    <property type="nucleotide sequence ID" value="NZ_JAAIVB010000054.1"/>
</dbReference>
<protein>
    <recommendedName>
        <fullName evidence="6">RNA polymerase sigma factor FliA</fullName>
    </recommendedName>
    <alternativeName>
        <fullName evidence="6">RNA polymerase sigma factor for flagellar operon</fullName>
    </alternativeName>
    <alternativeName>
        <fullName evidence="6">Sigma F</fullName>
    </alternativeName>
    <alternativeName>
        <fullName evidence="6">Sigma-28</fullName>
    </alternativeName>
</protein>
<dbReference type="SUPFAM" id="SSF88946">
    <property type="entry name" value="Sigma2 domain of RNA polymerase sigma factors"/>
    <property type="match status" value="1"/>
</dbReference>
<feature type="DNA-binding region" description="H-T-H motif" evidence="6">
    <location>
        <begin position="205"/>
        <end position="224"/>
    </location>
</feature>
<dbReference type="PANTHER" id="PTHR30385:SF7">
    <property type="entry name" value="RNA POLYMERASE SIGMA FACTOR FLIA"/>
    <property type="match status" value="1"/>
</dbReference>
<organism evidence="9 10">
    <name type="scientific">Noviherbaspirillum galbum</name>
    <dbReference type="NCBI Taxonomy" id="2709383"/>
    <lineage>
        <taxon>Bacteria</taxon>
        <taxon>Pseudomonadati</taxon>
        <taxon>Pseudomonadota</taxon>
        <taxon>Betaproteobacteria</taxon>
        <taxon>Burkholderiales</taxon>
        <taxon>Oxalobacteraceae</taxon>
        <taxon>Noviherbaspirillum</taxon>
    </lineage>
</organism>
<dbReference type="Pfam" id="PF04539">
    <property type="entry name" value="Sigma70_r3"/>
    <property type="match status" value="1"/>
</dbReference>
<evidence type="ECO:0000256" key="5">
    <source>
        <dbReference type="ARBA" id="ARBA00023163"/>
    </source>
</evidence>
<comment type="function">
    <text evidence="6">Sigma factors are initiation factors that promote the attachment of RNA polymerase to specific initiation sites and are then released. This sigma factor controls the expression of flagella-related genes.</text>
</comment>
<dbReference type="GO" id="GO:0016987">
    <property type="term" value="F:sigma factor activity"/>
    <property type="evidence" value="ECO:0007669"/>
    <property type="project" value="UniProtKB-UniRule"/>
</dbReference>
<feature type="region of interest" description="Sigma-70 factor domain-2" evidence="6">
    <location>
        <begin position="13"/>
        <end position="85"/>
    </location>
</feature>
<dbReference type="InterPro" id="IPR013325">
    <property type="entry name" value="RNA_pol_sigma_r2"/>
</dbReference>
<feature type="domain" description="RNA polymerase sigma-70" evidence="7">
    <location>
        <begin position="40"/>
        <end position="53"/>
    </location>
</feature>
<dbReference type="Gene3D" id="1.10.1740.10">
    <property type="match status" value="1"/>
</dbReference>
<comment type="subcellular location">
    <subcellularLocation>
        <location evidence="6">Cytoplasm</location>
    </subcellularLocation>
</comment>
<comment type="similarity">
    <text evidence="6">Belongs to the sigma-70 factor family. FliA subfamily.</text>
</comment>
<keyword evidence="1 6" id="KW-0963">Cytoplasm</keyword>